<protein>
    <recommendedName>
        <fullName evidence="5">4Fe-4S ferredoxin-type domain-containing protein</fullName>
    </recommendedName>
</protein>
<dbReference type="InterPro" id="IPR047964">
    <property type="entry name" value="EFR1-like"/>
</dbReference>
<dbReference type="InterPro" id="IPR017896">
    <property type="entry name" value="4Fe4S_Fe-S-bd"/>
</dbReference>
<keyword evidence="4" id="KW-0411">Iron-sulfur</keyword>
<feature type="domain" description="4Fe-4S ferredoxin-type" evidence="5">
    <location>
        <begin position="232"/>
        <end position="252"/>
    </location>
</feature>
<dbReference type="SUPFAM" id="SSF54862">
    <property type="entry name" value="4Fe-4S ferredoxins"/>
    <property type="match status" value="1"/>
</dbReference>
<keyword evidence="1" id="KW-0004">4Fe-4S</keyword>
<dbReference type="SUPFAM" id="SSF52218">
    <property type="entry name" value="Flavoproteins"/>
    <property type="match status" value="1"/>
</dbReference>
<reference evidence="6 7" key="1">
    <citation type="journal article" date="2020" name="mSystems">
        <title>Defining Genomic and Predicted Metabolic Features of the Acetobacterium Genus.</title>
        <authorList>
            <person name="Ross D.E."/>
            <person name="Marshall C.W."/>
            <person name="Gulliver D."/>
            <person name="May H.D."/>
            <person name="Norman R.S."/>
        </authorList>
    </citation>
    <scope>NUCLEOTIDE SEQUENCE [LARGE SCALE GENOMIC DNA]</scope>
    <source>
        <strain evidence="6 7">DSM 4132</strain>
    </source>
</reference>
<organism evidence="6 7">
    <name type="scientific">Acetobacterium malicum</name>
    <dbReference type="NCBI Taxonomy" id="52692"/>
    <lineage>
        <taxon>Bacteria</taxon>
        <taxon>Bacillati</taxon>
        <taxon>Bacillota</taxon>
        <taxon>Clostridia</taxon>
        <taxon>Eubacteriales</taxon>
        <taxon>Eubacteriaceae</taxon>
        <taxon>Acetobacterium</taxon>
    </lineage>
</organism>
<dbReference type="PROSITE" id="PS00198">
    <property type="entry name" value="4FE4S_FER_1"/>
    <property type="match status" value="1"/>
</dbReference>
<evidence type="ECO:0000256" key="1">
    <source>
        <dbReference type="ARBA" id="ARBA00022485"/>
    </source>
</evidence>
<feature type="domain" description="4Fe-4S ferredoxin-type" evidence="5">
    <location>
        <begin position="195"/>
        <end position="224"/>
    </location>
</feature>
<dbReference type="PROSITE" id="PS51379">
    <property type="entry name" value="4FE4S_FER_2"/>
    <property type="match status" value="2"/>
</dbReference>
<keyword evidence="3" id="KW-0408">Iron</keyword>
<evidence type="ECO:0000313" key="7">
    <source>
        <dbReference type="Proteomes" id="UP000622405"/>
    </source>
</evidence>
<dbReference type="InterPro" id="IPR017900">
    <property type="entry name" value="4Fe4S_Fe_S_CS"/>
</dbReference>
<dbReference type="RefSeq" id="WP_186893487.1">
    <property type="nucleotide sequence ID" value="NZ_WJBE01000003.1"/>
</dbReference>
<keyword evidence="2" id="KW-0479">Metal-binding</keyword>
<dbReference type="NCBIfam" id="NF038196">
    <property type="entry name" value="ferrodoxin_EFR1"/>
    <property type="match status" value="1"/>
</dbReference>
<accession>A0ABR6YUN8</accession>
<evidence type="ECO:0000256" key="2">
    <source>
        <dbReference type="ARBA" id="ARBA00022723"/>
    </source>
</evidence>
<comment type="caution">
    <text evidence="6">The sequence shown here is derived from an EMBL/GenBank/DDBJ whole genome shotgun (WGS) entry which is preliminary data.</text>
</comment>
<sequence length="276" mass="30028">MKFSTFYFSGTGNTRWAAAELTKMIQDQGHQAELYSIDIGAQLSDGQIRAIVADADAIGFANPIYGGDIPPIMRTFIHRVVGLVGPLATAKSVYVINTYGYVNAFGPNETQKLLAGSGLTLSAYVNIQLCNNVTSSKPLDRAKLAQRMVRGRQELNRLADRLIAGRKRIRGHGPQLLIGTMIRKKIPEAIAKFYQTLGVDRAICTRCMVCVKNCPTGSIRLKGDKFVFSAGCTACMRCYNFCPTGAITIDGVVADPHTFPRYQGPEASAPDDLATR</sequence>
<evidence type="ECO:0000256" key="3">
    <source>
        <dbReference type="ARBA" id="ARBA00023004"/>
    </source>
</evidence>
<evidence type="ECO:0000259" key="5">
    <source>
        <dbReference type="PROSITE" id="PS51379"/>
    </source>
</evidence>
<dbReference type="Gene3D" id="3.40.50.360">
    <property type="match status" value="1"/>
</dbReference>
<dbReference type="Gene3D" id="3.30.70.20">
    <property type="match status" value="1"/>
</dbReference>
<gene>
    <name evidence="6" type="ORF">GH811_04585</name>
</gene>
<evidence type="ECO:0000256" key="4">
    <source>
        <dbReference type="ARBA" id="ARBA00023014"/>
    </source>
</evidence>
<proteinExistence type="predicted"/>
<dbReference type="InterPro" id="IPR050572">
    <property type="entry name" value="Fe-S_Ferredoxin"/>
</dbReference>
<dbReference type="Pfam" id="PF13187">
    <property type="entry name" value="Fer4_9"/>
    <property type="match status" value="1"/>
</dbReference>
<dbReference type="PANTHER" id="PTHR43687">
    <property type="entry name" value="ADENYLYLSULFATE REDUCTASE, BETA SUBUNIT"/>
    <property type="match status" value="1"/>
</dbReference>
<dbReference type="Proteomes" id="UP000622405">
    <property type="component" value="Unassembled WGS sequence"/>
</dbReference>
<dbReference type="EMBL" id="WJBE01000003">
    <property type="protein sequence ID" value="MBC3898890.1"/>
    <property type="molecule type" value="Genomic_DNA"/>
</dbReference>
<keyword evidence="7" id="KW-1185">Reference proteome</keyword>
<dbReference type="InterPro" id="IPR029039">
    <property type="entry name" value="Flavoprotein-like_sf"/>
</dbReference>
<dbReference type="PANTHER" id="PTHR43687:SF1">
    <property type="entry name" value="FERREDOXIN III"/>
    <property type="match status" value="1"/>
</dbReference>
<name>A0ABR6YUN8_9FIRM</name>
<evidence type="ECO:0000313" key="6">
    <source>
        <dbReference type="EMBL" id="MBC3898890.1"/>
    </source>
</evidence>